<comment type="caution">
    <text evidence="1">The sequence shown here is derived from an EMBL/GenBank/DDBJ whole genome shotgun (WGS) entry which is preliminary data.</text>
</comment>
<dbReference type="Proteomes" id="UP000245375">
    <property type="component" value="Unassembled WGS sequence"/>
</dbReference>
<reference evidence="2" key="3">
    <citation type="submission" date="2018-05" db="EMBL/GenBank/DDBJ databases">
        <authorList>
            <person name="Lu D."/>
        </authorList>
    </citation>
    <scope>NUCLEOTIDE SEQUENCE [LARGE SCALE GENOMIC DNA]</scope>
    <source>
        <strain evidence="2">ZY111</strain>
    </source>
</reference>
<dbReference type="RefSeq" id="WP_109353134.1">
    <property type="nucleotide sequence ID" value="NZ_QFRI01000002.1"/>
</dbReference>
<reference evidence="1 2" key="2">
    <citation type="submission" date="2018-05" db="EMBL/GenBank/DDBJ databases">
        <title>Algibacter marinivivus sp. nov., isolated from sample around a algae.</title>
        <authorList>
            <person name="Zhong X."/>
        </authorList>
    </citation>
    <scope>NUCLEOTIDE SEQUENCE [LARGE SCALE GENOMIC DNA]</scope>
    <source>
        <strain evidence="1 2">ZY111</strain>
    </source>
</reference>
<accession>A0A2U2X4T2</accession>
<name>A0A2U2X4T2_9FLAO</name>
<dbReference type="OrthoDB" id="1201645at2"/>
<dbReference type="EMBL" id="QFRI01000002">
    <property type="protein sequence ID" value="PWH82779.1"/>
    <property type="molecule type" value="Genomic_DNA"/>
</dbReference>
<protein>
    <submittedName>
        <fullName evidence="1">Uncharacterized protein</fullName>
    </submittedName>
</protein>
<dbReference type="AlphaFoldDB" id="A0A2U2X4T2"/>
<gene>
    <name evidence="1" type="ORF">DIS18_11145</name>
</gene>
<evidence type="ECO:0000313" key="2">
    <source>
        <dbReference type="Proteomes" id="UP000245375"/>
    </source>
</evidence>
<proteinExistence type="predicted"/>
<reference evidence="2" key="1">
    <citation type="submission" date="2018-05" db="EMBL/GenBank/DDBJ databases">
        <title>Algibacter marinivivus sp. nov., isolated from sample around a algae.</title>
        <authorList>
            <person name="Lu D."/>
        </authorList>
    </citation>
    <scope>NUCLEOTIDE SEQUENCE [LARGE SCALE GENOMIC DNA]</scope>
    <source>
        <strain evidence="2">ZY111</strain>
    </source>
</reference>
<organism evidence="1 2">
    <name type="scientific">Algibacter marinivivus</name>
    <dbReference type="NCBI Taxonomy" id="2100723"/>
    <lineage>
        <taxon>Bacteria</taxon>
        <taxon>Pseudomonadati</taxon>
        <taxon>Bacteroidota</taxon>
        <taxon>Flavobacteriia</taxon>
        <taxon>Flavobacteriales</taxon>
        <taxon>Flavobacteriaceae</taxon>
        <taxon>Algibacter</taxon>
    </lineage>
</organism>
<keyword evidence="2" id="KW-1185">Reference proteome</keyword>
<evidence type="ECO:0000313" key="1">
    <source>
        <dbReference type="EMBL" id="PWH82779.1"/>
    </source>
</evidence>
<sequence length="142" mass="16209">MKFGLNKIRAAFSDKKQTHNENQIDDIIKSIDEEAFAVSEENVLFGKTSELGGYFYVITIIVGAFKIKTNKGAKLALKGQDFDLVLNSDMDEFESDHSYINNRYITRIDFQIEKEDVANFDKNKITALTLSVKKQEVVFKTL</sequence>